<evidence type="ECO:0000313" key="4">
    <source>
        <dbReference type="Proteomes" id="UP000254374"/>
    </source>
</evidence>
<dbReference type="Proteomes" id="UP000254374">
    <property type="component" value="Unassembled WGS sequence"/>
</dbReference>
<proteinExistence type="predicted"/>
<keyword evidence="3" id="KW-1185">Reference proteome</keyword>
<dbReference type="EMBL" id="UGGV01000001">
    <property type="protein sequence ID" value="STO26254.1"/>
    <property type="molecule type" value="Genomic_DNA"/>
</dbReference>
<dbReference type="RefSeq" id="WP_058467335.1">
    <property type="nucleotide sequence ID" value="NZ_CAAAIV010000101.1"/>
</dbReference>
<dbReference type="SUPFAM" id="SSF51161">
    <property type="entry name" value="Trimeric LpxA-like enzymes"/>
    <property type="match status" value="1"/>
</dbReference>
<dbReference type="InterPro" id="IPR001451">
    <property type="entry name" value="Hexapep"/>
</dbReference>
<dbReference type="AlphaFoldDB" id="A0A377GNQ5"/>
<dbReference type="Proteomes" id="UP000186808">
    <property type="component" value="Unassembled WGS sequence"/>
</dbReference>
<name>A0A377GNQ5_9GAMM</name>
<gene>
    <name evidence="2" type="primary">lacA</name>
    <name evidence="2" type="ORF">NCTC11401_03108</name>
    <name evidence="1" type="ORF">SAMN05421777_10760</name>
</gene>
<organism evidence="2 4">
    <name type="scientific">Fluoribacter gormanii</name>
    <dbReference type="NCBI Taxonomy" id="464"/>
    <lineage>
        <taxon>Bacteria</taxon>
        <taxon>Pseudomonadati</taxon>
        <taxon>Pseudomonadota</taxon>
        <taxon>Gammaproteobacteria</taxon>
        <taxon>Legionellales</taxon>
        <taxon>Legionellaceae</taxon>
        <taxon>Fluoribacter</taxon>
    </lineage>
</organism>
<reference evidence="2 4" key="2">
    <citation type="submission" date="2018-06" db="EMBL/GenBank/DDBJ databases">
        <authorList>
            <consortium name="Pathogen Informatics"/>
            <person name="Doyle S."/>
        </authorList>
    </citation>
    <scope>NUCLEOTIDE SEQUENCE [LARGE SCALE GENOMIC DNA]</scope>
    <source>
        <strain evidence="2 4">NCTC11401</strain>
    </source>
</reference>
<dbReference type="InterPro" id="IPR011004">
    <property type="entry name" value="Trimer_LpxA-like_sf"/>
</dbReference>
<dbReference type="STRING" id="464.Lgor_0828"/>
<keyword evidence="2" id="KW-0808">Transferase</keyword>
<evidence type="ECO:0000313" key="3">
    <source>
        <dbReference type="Proteomes" id="UP000186808"/>
    </source>
</evidence>
<accession>A0A377GNQ5</accession>
<dbReference type="InterPro" id="IPR051159">
    <property type="entry name" value="Hexapeptide_acetyltransf"/>
</dbReference>
<sequence>MQILNNLKQYIKSRKNPLSRFLYTFIVRVPFISLPAPKILFKPLLLTHLFIRNAIRKLLIFFYWKPLFMQLLESKPKYFKLEITLPFVLGYPSITLGENCIINGRNVIVGRSSPNVRPRLSIGNNVYIGYNAEFYIGNEIVIGDNCLIGEGCILRGYSGHSSNPMSRKARLPDEEDSVAAVILENNVWLCQDVKILPGVHIGENSVIGTGSVVTKDIPPNVLAAGVPAIVIKSLSNTDKTLK</sequence>
<dbReference type="Gene3D" id="2.160.10.10">
    <property type="entry name" value="Hexapeptide repeat proteins"/>
    <property type="match status" value="1"/>
</dbReference>
<dbReference type="Pfam" id="PF00132">
    <property type="entry name" value="Hexapep"/>
    <property type="match status" value="1"/>
</dbReference>
<dbReference type="PANTHER" id="PTHR23416">
    <property type="entry name" value="SIALIC ACID SYNTHASE-RELATED"/>
    <property type="match status" value="1"/>
</dbReference>
<dbReference type="EMBL" id="FTNL01000007">
    <property type="protein sequence ID" value="SIR15258.1"/>
    <property type="molecule type" value="Genomic_DNA"/>
</dbReference>
<keyword evidence="2" id="KW-0012">Acyltransferase</keyword>
<evidence type="ECO:0000313" key="1">
    <source>
        <dbReference type="EMBL" id="SIR15258.1"/>
    </source>
</evidence>
<reference evidence="1 3" key="1">
    <citation type="submission" date="2017-01" db="EMBL/GenBank/DDBJ databases">
        <authorList>
            <person name="Varghese N."/>
            <person name="Submissions S."/>
        </authorList>
    </citation>
    <scope>NUCLEOTIDE SEQUENCE [LARGE SCALE GENOMIC DNA]</scope>
    <source>
        <strain evidence="1 3">ATCC 33342</strain>
    </source>
</reference>
<evidence type="ECO:0000313" key="2">
    <source>
        <dbReference type="EMBL" id="STO26254.1"/>
    </source>
</evidence>
<dbReference type="PANTHER" id="PTHR23416:SF78">
    <property type="entry name" value="LIPOPOLYSACCHARIDE BIOSYNTHESIS O-ACETYL TRANSFERASE WBBJ-RELATED"/>
    <property type="match status" value="1"/>
</dbReference>
<dbReference type="OrthoDB" id="9815592at2"/>
<dbReference type="CDD" id="cd04647">
    <property type="entry name" value="LbH_MAT_like"/>
    <property type="match status" value="1"/>
</dbReference>
<dbReference type="GO" id="GO:0008870">
    <property type="term" value="F:galactoside O-acetyltransferase activity"/>
    <property type="evidence" value="ECO:0007669"/>
    <property type="project" value="UniProtKB-EC"/>
</dbReference>
<dbReference type="Pfam" id="PF14602">
    <property type="entry name" value="Hexapep_2"/>
    <property type="match status" value="1"/>
</dbReference>
<protein>
    <submittedName>
        <fullName evidence="1">Acetyltransferase (Isoleucine patch superfamily)</fullName>
    </submittedName>
    <submittedName>
        <fullName evidence="2">Galactoside O-acetyltransferase</fullName>
        <ecNumber evidence="2">2.3.1.18</ecNumber>
    </submittedName>
</protein>
<dbReference type="EC" id="2.3.1.18" evidence="2"/>